<dbReference type="Pfam" id="PF02669">
    <property type="entry name" value="KdpC"/>
    <property type="match status" value="1"/>
</dbReference>
<evidence type="ECO:0000256" key="9">
    <source>
        <dbReference type="ARBA" id="ARBA00023065"/>
    </source>
</evidence>
<dbReference type="InParanoid" id="A0A3N1HQD2"/>
<evidence type="ECO:0000256" key="1">
    <source>
        <dbReference type="ARBA" id="ARBA00022448"/>
    </source>
</evidence>
<evidence type="ECO:0000256" key="10">
    <source>
        <dbReference type="ARBA" id="ARBA00023136"/>
    </source>
</evidence>
<gene>
    <name evidence="11" type="primary">kdpC</name>
    <name evidence="13" type="ORF">EDC03_0786</name>
</gene>
<dbReference type="NCBIfam" id="TIGR00681">
    <property type="entry name" value="kdpC"/>
    <property type="match status" value="1"/>
</dbReference>
<dbReference type="FunCoup" id="A0A3N1HQD2">
    <property type="interactions" value="32"/>
</dbReference>
<evidence type="ECO:0000256" key="4">
    <source>
        <dbReference type="ARBA" id="ARBA00022692"/>
    </source>
</evidence>
<keyword evidence="10 11" id="KW-0472">Membrane</keyword>
<dbReference type="PANTHER" id="PTHR30042">
    <property type="entry name" value="POTASSIUM-TRANSPORTING ATPASE C CHAIN"/>
    <property type="match status" value="1"/>
</dbReference>
<keyword evidence="9 11" id="KW-0406">Ion transport</keyword>
<evidence type="ECO:0000256" key="5">
    <source>
        <dbReference type="ARBA" id="ARBA00022741"/>
    </source>
</evidence>
<comment type="similarity">
    <text evidence="11">Belongs to the KdpC family.</text>
</comment>
<keyword evidence="4 11" id="KW-0812">Transmembrane</keyword>
<dbReference type="PIRSF" id="PIRSF001296">
    <property type="entry name" value="K_ATPase_KdpC"/>
    <property type="match status" value="1"/>
</dbReference>
<dbReference type="RefSeq" id="WP_123378917.1">
    <property type="nucleotide sequence ID" value="NZ_RJKN01000002.1"/>
</dbReference>
<organism evidence="13 14">
    <name type="scientific">Pseudokineococcus lusitanus</name>
    <dbReference type="NCBI Taxonomy" id="763993"/>
    <lineage>
        <taxon>Bacteria</taxon>
        <taxon>Bacillati</taxon>
        <taxon>Actinomycetota</taxon>
        <taxon>Actinomycetes</taxon>
        <taxon>Kineosporiales</taxon>
        <taxon>Kineosporiaceae</taxon>
        <taxon>Pseudokineococcus</taxon>
    </lineage>
</organism>
<dbReference type="HAMAP" id="MF_00276">
    <property type="entry name" value="KdpC"/>
    <property type="match status" value="1"/>
</dbReference>
<dbReference type="PANTHER" id="PTHR30042:SF2">
    <property type="entry name" value="POTASSIUM-TRANSPORTING ATPASE KDPC SUBUNIT"/>
    <property type="match status" value="1"/>
</dbReference>
<keyword evidence="1 11" id="KW-0813">Transport</keyword>
<comment type="subcellular location">
    <subcellularLocation>
        <location evidence="11">Cell membrane</location>
        <topology evidence="11">Single-pass membrane protein</topology>
    </subcellularLocation>
</comment>
<keyword evidence="14" id="KW-1185">Reference proteome</keyword>
<keyword evidence="7 11" id="KW-0630">Potassium</keyword>
<comment type="function">
    <text evidence="11">Part of the high-affinity ATP-driven potassium transport (or Kdp) system, which catalyzes the hydrolysis of ATP coupled with the electrogenic transport of potassium into the cytoplasm. This subunit acts as a catalytic chaperone that increases the ATP-binding affinity of the ATP-hydrolyzing subunit KdpB by the formation of a transient KdpB/KdpC/ATP ternary complex.</text>
</comment>
<reference evidence="13 14" key="1">
    <citation type="journal article" date="2015" name="Stand. Genomic Sci.">
        <title>Genomic Encyclopedia of Bacterial and Archaeal Type Strains, Phase III: the genomes of soil and plant-associated and newly described type strains.</title>
        <authorList>
            <person name="Whitman W.B."/>
            <person name="Woyke T."/>
            <person name="Klenk H.P."/>
            <person name="Zhou Y."/>
            <person name="Lilburn T.G."/>
            <person name="Beck B.J."/>
            <person name="De Vos P."/>
            <person name="Vandamme P."/>
            <person name="Eisen J.A."/>
            <person name="Garrity G."/>
            <person name="Hugenholtz P."/>
            <person name="Kyrpides N.C."/>
        </authorList>
    </citation>
    <scope>NUCLEOTIDE SEQUENCE [LARGE SCALE GENOMIC DNA]</scope>
    <source>
        <strain evidence="13 14">CECT 7306</strain>
    </source>
</reference>
<dbReference type="GO" id="GO:0005886">
    <property type="term" value="C:plasma membrane"/>
    <property type="evidence" value="ECO:0007669"/>
    <property type="project" value="UniProtKB-SubCell"/>
</dbReference>
<dbReference type="AlphaFoldDB" id="A0A3N1HQD2"/>
<comment type="caution">
    <text evidence="13">The sequence shown here is derived from an EMBL/GenBank/DDBJ whole genome shotgun (WGS) entry which is preliminary data.</text>
</comment>
<evidence type="ECO:0000313" key="13">
    <source>
        <dbReference type="EMBL" id="ROP44660.1"/>
    </source>
</evidence>
<dbReference type="GO" id="GO:0005524">
    <property type="term" value="F:ATP binding"/>
    <property type="evidence" value="ECO:0007669"/>
    <property type="project" value="UniProtKB-UniRule"/>
</dbReference>
<evidence type="ECO:0000256" key="8">
    <source>
        <dbReference type="ARBA" id="ARBA00022989"/>
    </source>
</evidence>
<dbReference type="OrthoDB" id="9788285at2"/>
<evidence type="ECO:0000313" key="14">
    <source>
        <dbReference type="Proteomes" id="UP000276232"/>
    </source>
</evidence>
<evidence type="ECO:0000256" key="6">
    <source>
        <dbReference type="ARBA" id="ARBA00022840"/>
    </source>
</evidence>
<keyword evidence="8 11" id="KW-1133">Transmembrane helix</keyword>
<dbReference type="InterPro" id="IPR003820">
    <property type="entry name" value="KdpC"/>
</dbReference>
<keyword evidence="2 11" id="KW-1003">Cell membrane</keyword>
<evidence type="ECO:0000256" key="7">
    <source>
        <dbReference type="ARBA" id="ARBA00022958"/>
    </source>
</evidence>
<dbReference type="EMBL" id="RJKN01000002">
    <property type="protein sequence ID" value="ROP44660.1"/>
    <property type="molecule type" value="Genomic_DNA"/>
</dbReference>
<accession>A0A3N1HQD2</accession>
<dbReference type="Proteomes" id="UP000276232">
    <property type="component" value="Unassembled WGS sequence"/>
</dbReference>
<proteinExistence type="inferred from homology"/>
<keyword evidence="6 11" id="KW-0067">ATP-binding</keyword>
<protein>
    <recommendedName>
        <fullName evidence="11">Potassium-transporting ATPase KdpC subunit</fullName>
    </recommendedName>
    <alternativeName>
        <fullName evidence="11">ATP phosphohydrolase [potassium-transporting] C chain</fullName>
    </alternativeName>
    <alternativeName>
        <fullName evidence="11">Potassium-binding and translocating subunit C</fullName>
    </alternativeName>
    <alternativeName>
        <fullName evidence="11">Potassium-translocating ATPase C chain</fullName>
    </alternativeName>
</protein>
<dbReference type="GO" id="GO:0008556">
    <property type="term" value="F:P-type potassium transmembrane transporter activity"/>
    <property type="evidence" value="ECO:0007669"/>
    <property type="project" value="InterPro"/>
</dbReference>
<comment type="subunit">
    <text evidence="11">The system is composed of three essential subunits: KdpA, KdpB and KdpC.</text>
</comment>
<evidence type="ECO:0000256" key="12">
    <source>
        <dbReference type="SAM" id="MobiDB-lite"/>
    </source>
</evidence>
<sequence>MPARTALSVRPLRLAVASLRLLLALTVLLGVLYPASVLLVGRLVPDRADGSPVRVDGQVVGSALLGQAVPEGPEGDAFLHPRPSAAGDGYDPLASGASNLGPSSPELVALVEERRDVVAEREGVDPALVPADAVTASGSGLDPHVSPAYAELQVPRLARERGLTEDEVRAVVADATTGAWLGVVGEPAVSVLAVNLALEERAPVR</sequence>
<evidence type="ECO:0000256" key="2">
    <source>
        <dbReference type="ARBA" id="ARBA00022475"/>
    </source>
</evidence>
<evidence type="ECO:0000256" key="3">
    <source>
        <dbReference type="ARBA" id="ARBA00022538"/>
    </source>
</evidence>
<name>A0A3N1HQD2_9ACTN</name>
<feature type="region of interest" description="Disordered" evidence="12">
    <location>
        <begin position="71"/>
        <end position="99"/>
    </location>
</feature>
<evidence type="ECO:0000256" key="11">
    <source>
        <dbReference type="HAMAP-Rule" id="MF_00276"/>
    </source>
</evidence>
<keyword evidence="5 11" id="KW-0547">Nucleotide-binding</keyword>
<keyword evidence="3 11" id="KW-0633">Potassium transport</keyword>